<evidence type="ECO:0000313" key="1">
    <source>
        <dbReference type="EMBL" id="WPX97884.1"/>
    </source>
</evidence>
<gene>
    <name evidence="1" type="ORF">Fokcrypt_00407</name>
</gene>
<dbReference type="RefSeq" id="WP_323721866.1">
    <property type="nucleotide sequence ID" value="NZ_CP110343.1"/>
</dbReference>
<sequence length="216" mass="25248">MNRHFIFCHGFGFDVSFWDNLSPYFAREKCTFIDLGYFKKPLYPKIFHEQKVIGIGHSLGLLKLVELHKNFEYIIILNGFRNFLGFNPILRKKREVELEILERKFMINPLDALNIFYRKCGISSFTKGFRKEDLNFNLMQSELNLLRNIIILPSIPILVLSSNDDMIVPPQIVKDNFSNFNAKLEIINHGGHILGLAEPLFVYEKIMKFLDDSSIK</sequence>
<dbReference type="Proteomes" id="UP001325140">
    <property type="component" value="Chromosome"/>
</dbReference>
<keyword evidence="2" id="KW-1185">Reference proteome</keyword>
<accession>A0ABZ0UP37</accession>
<protein>
    <submittedName>
        <fullName evidence="1">BioH-like alpha-beta hydrolase family protein</fullName>
    </submittedName>
</protein>
<dbReference type="InterPro" id="IPR029058">
    <property type="entry name" value="AB_hydrolase_fold"/>
</dbReference>
<evidence type="ECO:0000313" key="2">
    <source>
        <dbReference type="Proteomes" id="UP001325140"/>
    </source>
</evidence>
<dbReference type="SUPFAM" id="SSF53474">
    <property type="entry name" value="alpha/beta-Hydrolases"/>
    <property type="match status" value="1"/>
</dbReference>
<name>A0ABZ0UP37_9RICK</name>
<dbReference type="Gene3D" id="3.40.50.1820">
    <property type="entry name" value="alpha/beta hydrolase"/>
    <property type="match status" value="1"/>
</dbReference>
<reference evidence="1" key="1">
    <citation type="submission" date="2022-10" db="EMBL/GenBank/DDBJ databases">
        <title>Host association and intracellularity evolved multiple times independently in the Rickettsiales.</title>
        <authorList>
            <person name="Castelli M."/>
            <person name="Nardi T."/>
            <person name="Gammuto L."/>
            <person name="Bellinzona G."/>
            <person name="Sabaneyeva E."/>
            <person name="Potekhin A."/>
            <person name="Serra V."/>
            <person name="Petroni G."/>
            <person name="Sassera D."/>
        </authorList>
    </citation>
    <scope>NUCLEOTIDE SEQUENCE [LARGE SCALE GENOMIC DNA]</scope>
    <source>
        <strain evidence="1">US_Bl 11III1</strain>
    </source>
</reference>
<organism evidence="1 2">
    <name type="scientific">Candidatus Fokinia crypta</name>
    <dbReference type="NCBI Taxonomy" id="1920990"/>
    <lineage>
        <taxon>Bacteria</taxon>
        <taxon>Pseudomonadati</taxon>
        <taxon>Pseudomonadota</taxon>
        <taxon>Alphaproteobacteria</taxon>
        <taxon>Rickettsiales</taxon>
        <taxon>Candidatus Midichloriaceae</taxon>
        <taxon>Candidatus Fokinia</taxon>
    </lineage>
</organism>
<proteinExistence type="predicted"/>
<dbReference type="EMBL" id="CP110343">
    <property type="protein sequence ID" value="WPX97884.1"/>
    <property type="molecule type" value="Genomic_DNA"/>
</dbReference>